<comment type="caution">
    <text evidence="3">The sequence shown here is derived from an EMBL/GenBank/DDBJ whole genome shotgun (WGS) entry which is preliminary data.</text>
</comment>
<keyword evidence="2" id="KW-0812">Transmembrane</keyword>
<evidence type="ECO:0000313" key="4">
    <source>
        <dbReference type="Proteomes" id="UP000659388"/>
    </source>
</evidence>
<keyword evidence="2" id="KW-1133">Transmembrane helix</keyword>
<protein>
    <submittedName>
        <fullName evidence="3">Uncharacterized protein</fullName>
    </submittedName>
</protein>
<dbReference type="RefSeq" id="WP_202242847.1">
    <property type="nucleotide sequence ID" value="NZ_JAESIY010000002.1"/>
</dbReference>
<keyword evidence="4" id="KW-1185">Reference proteome</keyword>
<evidence type="ECO:0000256" key="1">
    <source>
        <dbReference type="SAM" id="MobiDB-lite"/>
    </source>
</evidence>
<organism evidence="3 4">
    <name type="scientific">Fulvivirga sediminis</name>
    <dbReference type="NCBI Taxonomy" id="2803949"/>
    <lineage>
        <taxon>Bacteria</taxon>
        <taxon>Pseudomonadati</taxon>
        <taxon>Bacteroidota</taxon>
        <taxon>Cytophagia</taxon>
        <taxon>Cytophagales</taxon>
        <taxon>Fulvivirgaceae</taxon>
        <taxon>Fulvivirga</taxon>
    </lineage>
</organism>
<feature type="transmembrane region" description="Helical" evidence="2">
    <location>
        <begin position="41"/>
        <end position="62"/>
    </location>
</feature>
<sequence length="264" mass="29803">MSDQQLDKLFKNKLEDIKKEPSSDAWIKLNSKMQQKKSRGVWFYIRIAASILLLISVSIMVLKDERLFPTSGRLANNNHQPKDSAMQAPEPTTKPKDTASEASINTIEEDNISKQNHTEAVNSKNTESKKEVKPSTEKTQKEVPVKPQPALKETIALSEVNKPITIKEEKISIPDATTESEIASTKQMEEKGQTYTFNIEDFQKKKEESIATGSEENNSDEDKSAFKKVLQFAKDLKESDGLGELRKAKNELLLINSKKNDYSK</sequence>
<feature type="compositionally biased region" description="Basic and acidic residues" evidence="1">
    <location>
        <begin position="126"/>
        <end position="144"/>
    </location>
</feature>
<evidence type="ECO:0000313" key="3">
    <source>
        <dbReference type="EMBL" id="MBL3655280.1"/>
    </source>
</evidence>
<gene>
    <name evidence="3" type="ORF">JL102_04005</name>
</gene>
<feature type="compositionally biased region" description="Polar residues" evidence="1">
    <location>
        <begin position="113"/>
        <end position="125"/>
    </location>
</feature>
<feature type="region of interest" description="Disordered" evidence="1">
    <location>
        <begin position="72"/>
        <end position="148"/>
    </location>
</feature>
<reference evidence="3" key="1">
    <citation type="submission" date="2021-01" db="EMBL/GenBank/DDBJ databases">
        <title>Fulvivirga kasyanovii gen. nov., sp nov., a novel member of the phylum Bacteroidetes isolated from seawater in a mussel farm.</title>
        <authorList>
            <person name="Zhao L.-H."/>
            <person name="Wang Z.-J."/>
        </authorList>
    </citation>
    <scope>NUCLEOTIDE SEQUENCE</scope>
    <source>
        <strain evidence="3">2943</strain>
    </source>
</reference>
<evidence type="ECO:0000256" key="2">
    <source>
        <dbReference type="SAM" id="Phobius"/>
    </source>
</evidence>
<proteinExistence type="predicted"/>
<dbReference type="AlphaFoldDB" id="A0A937F3Z0"/>
<dbReference type="Proteomes" id="UP000659388">
    <property type="component" value="Unassembled WGS sequence"/>
</dbReference>
<name>A0A937F3Z0_9BACT</name>
<dbReference type="EMBL" id="JAESIY010000002">
    <property type="protein sequence ID" value="MBL3655280.1"/>
    <property type="molecule type" value="Genomic_DNA"/>
</dbReference>
<accession>A0A937F3Z0</accession>
<keyword evidence="2" id="KW-0472">Membrane</keyword>